<evidence type="ECO:0000313" key="2">
    <source>
        <dbReference type="EMBL" id="KAA1255162.1"/>
    </source>
</evidence>
<name>A0A5Q6PJZ3_VIBCL</name>
<comment type="caution">
    <text evidence="2">The sequence shown here is derived from an EMBL/GenBank/DDBJ whole genome shotgun (WGS) entry which is preliminary data.</text>
</comment>
<dbReference type="AlphaFoldDB" id="A0A5Q6PJZ3"/>
<organism evidence="2 3">
    <name type="scientific">Vibrio cholerae</name>
    <dbReference type="NCBI Taxonomy" id="666"/>
    <lineage>
        <taxon>Bacteria</taxon>
        <taxon>Pseudomonadati</taxon>
        <taxon>Pseudomonadota</taxon>
        <taxon>Gammaproteobacteria</taxon>
        <taxon>Vibrionales</taxon>
        <taxon>Vibrionaceae</taxon>
        <taxon>Vibrio</taxon>
    </lineage>
</organism>
<dbReference type="Proteomes" id="UP000323225">
    <property type="component" value="Unassembled WGS sequence"/>
</dbReference>
<accession>A0A5Q6PJZ3</accession>
<feature type="region of interest" description="Disordered" evidence="1">
    <location>
        <begin position="423"/>
        <end position="453"/>
    </location>
</feature>
<evidence type="ECO:0000313" key="3">
    <source>
        <dbReference type="Proteomes" id="UP000323225"/>
    </source>
</evidence>
<evidence type="ECO:0000256" key="1">
    <source>
        <dbReference type="SAM" id="MobiDB-lite"/>
    </source>
</evidence>
<sequence>MKVWIREALVPKLLKNADKLIKRANKIGAEPITITPTGETKLDYSSFKSGSLSNGWDDDVSFARINGRPFVGIPYIEMEIEGIMPVIQGWEFFAKINHMGKDKENGEYLNIIETSPFIGQQAEFESSIQEHQGCAPNCQHCDTVRKRSTTFLLRNIETKEIKQVGSACVDDFLDDDTLSKVLFHFNLNKLFDEIDEYEGDYDYGRGQYRYNIEPVMALACYFIKEYGFAKSDEEPSTKQRVMNHLMRSGKNFDDEALKILYDYSAEIENQYLNDAKEIIEETLNNPSKNNYIHNSKVIMKTGYVDIMTGSSLGIAVSLPKDFYTNKAKTDLTFKEEFFGNEKDRGVLKLKLLEKYDRYDTAYPYTSYSFVDDNGLRFSAKSYFQSYIEMDIGKTYTMKATVKGHYTHDDGRKSTNITRISELEEVSPDIPTPEFKAPKKTSSKKKTADAGLGM</sequence>
<reference evidence="2 3" key="1">
    <citation type="submission" date="2019-09" db="EMBL/GenBank/DDBJ databases">
        <authorList>
            <person name="Kritzky A."/>
            <person name="Schelkanova E.Y."/>
            <person name="Alkhova Z.V."/>
            <person name="Smirnova N.I."/>
        </authorList>
    </citation>
    <scope>NUCLEOTIDE SEQUENCE [LARGE SCALE GENOMIC DNA]</scope>
    <source>
        <strain evidence="2 3">M1526</strain>
    </source>
</reference>
<dbReference type="EMBL" id="VUAA01000007">
    <property type="protein sequence ID" value="KAA1255162.1"/>
    <property type="molecule type" value="Genomic_DNA"/>
</dbReference>
<proteinExistence type="predicted"/>
<gene>
    <name evidence="2" type="ORF">F0M16_08060</name>
</gene>
<protein>
    <submittedName>
        <fullName evidence="2">Uncharacterized protein</fullName>
    </submittedName>
</protein>